<dbReference type="RefSeq" id="WP_012371049.1">
    <property type="nucleotide sequence ID" value="NC_010556.1"/>
</dbReference>
<name>B1YJZ4_EXIS2</name>
<feature type="transmembrane region" description="Helical" evidence="6">
    <location>
        <begin position="239"/>
        <end position="260"/>
    </location>
</feature>
<dbReference type="PROSITE" id="PS50850">
    <property type="entry name" value="MFS"/>
    <property type="match status" value="1"/>
</dbReference>
<dbReference type="eggNOG" id="COG2814">
    <property type="taxonomic scope" value="Bacteria"/>
</dbReference>
<feature type="domain" description="Major facilitator superfamily (MFS) profile" evidence="7">
    <location>
        <begin position="9"/>
        <end position="384"/>
    </location>
</feature>
<feature type="transmembrane region" description="Helical" evidence="6">
    <location>
        <begin position="100"/>
        <end position="128"/>
    </location>
</feature>
<dbReference type="Gene3D" id="1.20.1250.20">
    <property type="entry name" value="MFS general substrate transporter like domains"/>
    <property type="match status" value="2"/>
</dbReference>
<evidence type="ECO:0000256" key="2">
    <source>
        <dbReference type="ARBA" id="ARBA00022448"/>
    </source>
</evidence>
<dbReference type="InterPro" id="IPR052714">
    <property type="entry name" value="MFS_Exporter"/>
</dbReference>
<dbReference type="EMBL" id="CP001022">
    <property type="protein sequence ID" value="ACB61632.1"/>
    <property type="molecule type" value="Genomic_DNA"/>
</dbReference>
<dbReference type="PANTHER" id="PTHR23531:SF1">
    <property type="entry name" value="QUINOLENE RESISTANCE PROTEIN NORA"/>
    <property type="match status" value="1"/>
</dbReference>
<feature type="transmembrane region" description="Helical" evidence="6">
    <location>
        <begin position="335"/>
        <end position="355"/>
    </location>
</feature>
<dbReference type="InterPro" id="IPR036259">
    <property type="entry name" value="MFS_trans_sf"/>
</dbReference>
<dbReference type="Proteomes" id="UP000001681">
    <property type="component" value="Chromosome"/>
</dbReference>
<dbReference type="STRING" id="262543.Exig_2180"/>
<reference evidence="8 9" key="2">
    <citation type="journal article" date="2008" name="BMC Genomics">
        <title>Architecture of thermal adaptation in an Exiguobacterium sibiricum strain isolated from 3 million year old permafrost: a genome and transcriptome approach.</title>
        <authorList>
            <person name="Rodrigues D.F."/>
            <person name="Ivanova N."/>
            <person name="He Z."/>
            <person name="Huebner M."/>
            <person name="Zhou J."/>
            <person name="Tiedje J.M."/>
        </authorList>
    </citation>
    <scope>NUCLEOTIDE SEQUENCE [LARGE SCALE GENOMIC DNA]</scope>
    <source>
        <strain evidence="9">DSM 17290 / CIP 109462 / JCM 13490 / 255-15</strain>
    </source>
</reference>
<comment type="subcellular location">
    <subcellularLocation>
        <location evidence="1">Cell membrane</location>
        <topology evidence="1">Multi-pass membrane protein</topology>
    </subcellularLocation>
</comment>
<feature type="transmembrane region" description="Helical" evidence="6">
    <location>
        <begin position="209"/>
        <end position="233"/>
    </location>
</feature>
<dbReference type="OrthoDB" id="9814001at2"/>
<dbReference type="Pfam" id="PF07690">
    <property type="entry name" value="MFS_1"/>
    <property type="match status" value="1"/>
</dbReference>
<feature type="transmembrane region" description="Helical" evidence="6">
    <location>
        <begin position="361"/>
        <end position="380"/>
    </location>
</feature>
<accession>B1YJZ4</accession>
<evidence type="ECO:0000313" key="9">
    <source>
        <dbReference type="Proteomes" id="UP000001681"/>
    </source>
</evidence>
<feature type="transmembrane region" description="Helical" evidence="6">
    <location>
        <begin position="272"/>
        <end position="291"/>
    </location>
</feature>
<feature type="transmembrane region" description="Helical" evidence="6">
    <location>
        <begin position="45"/>
        <end position="64"/>
    </location>
</feature>
<evidence type="ECO:0000259" key="7">
    <source>
        <dbReference type="PROSITE" id="PS50850"/>
    </source>
</evidence>
<dbReference type="KEGG" id="esi:Exig_2180"/>
<feature type="transmembrane region" description="Helical" evidence="6">
    <location>
        <begin position="76"/>
        <end position="94"/>
    </location>
</feature>
<keyword evidence="3 6" id="KW-0812">Transmembrane</keyword>
<feature type="transmembrane region" description="Helical" evidence="6">
    <location>
        <begin position="166"/>
        <end position="188"/>
    </location>
</feature>
<reference evidence="8 9" key="1">
    <citation type="journal article" date="2006" name="Extremophiles">
        <title>Characterization of Exiguobacterium isolates from the Siberian permafrost. Description of Exiguobacterium sibiricum sp. nov.</title>
        <authorList>
            <person name="Rodrigues D.F."/>
            <person name="Goris J."/>
            <person name="Vishnivetskaya T."/>
            <person name="Gilichinsky D."/>
            <person name="Thomashow M.F."/>
            <person name="Tiedje J.M."/>
        </authorList>
    </citation>
    <scope>NUCLEOTIDE SEQUENCE [LARGE SCALE GENOMIC DNA]</scope>
    <source>
        <strain evidence="9">DSM 17290 / CIP 109462 / JCM 13490 / 255-15</strain>
    </source>
</reference>
<dbReference type="InterPro" id="IPR020846">
    <property type="entry name" value="MFS_dom"/>
</dbReference>
<keyword evidence="9" id="KW-1185">Reference proteome</keyword>
<evidence type="ECO:0000256" key="5">
    <source>
        <dbReference type="ARBA" id="ARBA00023136"/>
    </source>
</evidence>
<protein>
    <submittedName>
        <fullName evidence="8">Major facilitator superfamily MFS_1</fullName>
    </submittedName>
</protein>
<reference evidence="9" key="3">
    <citation type="submission" date="2008-04" db="EMBL/GenBank/DDBJ databases">
        <title>Complete sequence of chromosome of Exiguobacterium sibiricum 255-15.</title>
        <authorList>
            <consortium name="US DOE Joint Genome Institute"/>
            <person name="Copeland A."/>
            <person name="Lucas S."/>
            <person name="Lapidus A."/>
            <person name="Glavina del Rio T."/>
            <person name="Dalin E."/>
            <person name="Tice H."/>
            <person name="Bruce D."/>
            <person name="Goodwin L."/>
            <person name="Pitluck S."/>
            <person name="Kiss H."/>
            <person name="Chertkov O."/>
            <person name="Monk C."/>
            <person name="Brettin T."/>
            <person name="Detter J.C."/>
            <person name="Han C."/>
            <person name="Kuske C.R."/>
            <person name="Schmutz J."/>
            <person name="Larimer F."/>
            <person name="Land M."/>
            <person name="Hauser L."/>
            <person name="Kyrpides N."/>
            <person name="Mikhailova N."/>
            <person name="Vishnivetskaya T."/>
            <person name="Rodrigues D.F."/>
            <person name="Gilichinsky D."/>
            <person name="Tiedje J."/>
            <person name="Richardson P."/>
        </authorList>
    </citation>
    <scope>NUCLEOTIDE SEQUENCE [LARGE SCALE GENOMIC DNA]</scope>
    <source>
        <strain evidence="9">DSM 17290 / CIP 109462 / JCM 13490 / 255-15</strain>
    </source>
</reference>
<feature type="transmembrane region" description="Helical" evidence="6">
    <location>
        <begin position="12"/>
        <end position="33"/>
    </location>
</feature>
<dbReference type="InterPro" id="IPR011701">
    <property type="entry name" value="MFS"/>
</dbReference>
<keyword evidence="5 6" id="KW-0472">Membrane</keyword>
<gene>
    <name evidence="8" type="ordered locus">Exig_2180</name>
</gene>
<organism evidence="8 9">
    <name type="scientific">Exiguobacterium sibiricum (strain DSM 17290 / CCUG 55495 / CIP 109462 / JCM 13490 / 255-15)</name>
    <dbReference type="NCBI Taxonomy" id="262543"/>
    <lineage>
        <taxon>Bacteria</taxon>
        <taxon>Bacillati</taxon>
        <taxon>Bacillota</taxon>
        <taxon>Bacilli</taxon>
        <taxon>Bacillales</taxon>
        <taxon>Bacillales Family XII. Incertae Sedis</taxon>
        <taxon>Exiguobacterium</taxon>
    </lineage>
</organism>
<dbReference type="GO" id="GO:0022857">
    <property type="term" value="F:transmembrane transporter activity"/>
    <property type="evidence" value="ECO:0007669"/>
    <property type="project" value="InterPro"/>
</dbReference>
<proteinExistence type="predicted"/>
<dbReference type="GO" id="GO:0005886">
    <property type="term" value="C:plasma membrane"/>
    <property type="evidence" value="ECO:0007669"/>
    <property type="project" value="UniProtKB-SubCell"/>
</dbReference>
<keyword evidence="2" id="KW-0813">Transport</keyword>
<dbReference type="SUPFAM" id="SSF103473">
    <property type="entry name" value="MFS general substrate transporter"/>
    <property type="match status" value="1"/>
</dbReference>
<evidence type="ECO:0000313" key="8">
    <source>
        <dbReference type="EMBL" id="ACB61632.1"/>
    </source>
</evidence>
<evidence type="ECO:0000256" key="4">
    <source>
        <dbReference type="ARBA" id="ARBA00022989"/>
    </source>
</evidence>
<dbReference type="CDD" id="cd17489">
    <property type="entry name" value="MFS_YfcJ_like"/>
    <property type="match status" value="1"/>
</dbReference>
<evidence type="ECO:0000256" key="6">
    <source>
        <dbReference type="SAM" id="Phobius"/>
    </source>
</evidence>
<dbReference type="AlphaFoldDB" id="B1YJZ4"/>
<feature type="transmembrane region" description="Helical" evidence="6">
    <location>
        <begin position="297"/>
        <end position="323"/>
    </location>
</feature>
<evidence type="ECO:0000256" key="3">
    <source>
        <dbReference type="ARBA" id="ARBA00022692"/>
    </source>
</evidence>
<dbReference type="HOGENOM" id="CLU_001265_10_13_9"/>
<feature type="transmembrane region" description="Helical" evidence="6">
    <location>
        <begin position="140"/>
        <end position="160"/>
    </location>
</feature>
<sequence>MKNRLFHRHYVLTLLINLLLFITFYLLNASLPLLAAKQFDVSQAALGWVVTSFILATVCSRPLIGHWLDRHDVKRMLLISASLFTMMSVLYLLVLPLNSFLYLIIVRIFHGFSFGMLSSSISLAVTTLIPKTRQGEGMGYFVLSMNLASVLGPVIGLSLIQHDAFFLYFITVASLAFVSFVLMIRLPLTSQHVPNTRVFRLHQSLFLSRPLLLFATVLAGVAISSTAAFISLYTDSIGHISYASYFYALVALGMVAIRPLAGKWFDQKGPGFVLFPSFLLYSLGFILLGVFPSLPGLLLAALIIGIGSASIFPGLQTVMLTYAAPHQKGKAISTFFLAYDSGFGLGALLLSGLAAKIGYSNMFLFCSIIVLTSGFIYFIFNRRNEPPHEQELAS</sequence>
<evidence type="ECO:0000256" key="1">
    <source>
        <dbReference type="ARBA" id="ARBA00004651"/>
    </source>
</evidence>
<keyword evidence="4 6" id="KW-1133">Transmembrane helix</keyword>
<dbReference type="PANTHER" id="PTHR23531">
    <property type="entry name" value="QUINOLENE RESISTANCE PROTEIN NORA"/>
    <property type="match status" value="1"/>
</dbReference>